<gene>
    <name evidence="1" type="ORF">NWP17_17250</name>
</gene>
<dbReference type="RefSeq" id="WP_280656100.1">
    <property type="nucleotide sequence ID" value="NZ_JANQDH010000119.1"/>
</dbReference>
<evidence type="ECO:0000313" key="2">
    <source>
        <dbReference type="Proteomes" id="UP001159387"/>
    </source>
</evidence>
<protein>
    <submittedName>
        <fullName evidence="1">Uncharacterized protein</fullName>
    </submittedName>
</protein>
<reference evidence="1 2" key="1">
    <citation type="journal article" date="2023" name="J. Phycol.">
        <title>Chrysosporum ovalisporum is synonymous with the true-branching cyanobacterium Umezakia natans (Nostocales/Aphanizomenonaceae).</title>
        <authorList>
            <person name="McGregor G.B."/>
            <person name="Sendall B.C."/>
            <person name="Niiyama Y."/>
            <person name="Tuji A."/>
            <person name="Willis A."/>
        </authorList>
    </citation>
    <scope>NUCLEOTIDE SEQUENCE [LARGE SCALE GENOMIC DNA]</scope>
    <source>
        <strain evidence="1 2">ANA360D</strain>
    </source>
</reference>
<accession>A0AA43KD55</accession>
<name>A0AA43KD55_9CYAN</name>
<dbReference type="EMBL" id="JANQDH010000119">
    <property type="protein sequence ID" value="MDH6062159.1"/>
    <property type="molecule type" value="Genomic_DNA"/>
</dbReference>
<organism evidence="1 2">
    <name type="scientific">Chrysosporum bergii ANA360D</name>
    <dbReference type="NCBI Taxonomy" id="617107"/>
    <lineage>
        <taxon>Bacteria</taxon>
        <taxon>Bacillati</taxon>
        <taxon>Cyanobacteriota</taxon>
        <taxon>Cyanophyceae</taxon>
        <taxon>Nostocales</taxon>
        <taxon>Nodulariaceae</taxon>
        <taxon>Chrysosporum</taxon>
    </lineage>
</organism>
<evidence type="ECO:0000313" key="1">
    <source>
        <dbReference type="EMBL" id="MDH6062159.1"/>
    </source>
</evidence>
<dbReference type="AlphaFoldDB" id="A0AA43KD55"/>
<proteinExistence type="predicted"/>
<sequence>MKDNISLIAAATGGFMLSVALSGLLQGTPITSRHKPSSFHSAIVISSPGATEKTKNSKFLADKTHNS</sequence>
<comment type="caution">
    <text evidence="1">The sequence shown here is derived from an EMBL/GenBank/DDBJ whole genome shotgun (WGS) entry which is preliminary data.</text>
</comment>
<dbReference type="Proteomes" id="UP001159387">
    <property type="component" value="Unassembled WGS sequence"/>
</dbReference>
<keyword evidence="2" id="KW-1185">Reference proteome</keyword>